<gene>
    <name evidence="2" type="ORF">THAOC_04715</name>
</gene>
<keyword evidence="3" id="KW-1185">Reference proteome</keyword>
<comment type="caution">
    <text evidence="2">The sequence shown here is derived from an EMBL/GenBank/DDBJ whole genome shotgun (WGS) entry which is preliminary data.</text>
</comment>
<sequence>MLLKKKKQWIELNGGDGMKNPSVELSPLPYSGTPIDDAKYEKLSGLFLSGESEVERAPRSTSGRRGLDSIGSLEKSNGALKMMSETLTHAARVSVLLTGSLSLGLMQVIEGTWVQSNSNGTASRQKFQLKCDTADSENATSPQGGFFRGSFTLPRAINDRFNWDGKTETVIEDEVKLTFSCTESGRQYIVKGSGSNELGVFEVFGIAVKVAGKEQSFDIKLRKTYVVPTQAGEAGAEPKKQAPPVKHSIPSKENVANGVSTCPRAGASKSTTQKSVPPVAPTHASKARAAKRSKERSELMGRRAPSLTGKIIKFNST</sequence>
<protein>
    <submittedName>
        <fullName evidence="2">Uncharacterized protein</fullName>
    </submittedName>
</protein>
<name>K0T7V3_THAOC</name>
<dbReference type="Proteomes" id="UP000266841">
    <property type="component" value="Unassembled WGS sequence"/>
</dbReference>
<evidence type="ECO:0000256" key="1">
    <source>
        <dbReference type="SAM" id="MobiDB-lite"/>
    </source>
</evidence>
<evidence type="ECO:0000313" key="3">
    <source>
        <dbReference type="Proteomes" id="UP000266841"/>
    </source>
</evidence>
<feature type="compositionally biased region" description="Basic residues" evidence="1">
    <location>
        <begin position="285"/>
        <end position="294"/>
    </location>
</feature>
<organism evidence="2 3">
    <name type="scientific">Thalassiosira oceanica</name>
    <name type="common">Marine diatom</name>
    <dbReference type="NCBI Taxonomy" id="159749"/>
    <lineage>
        <taxon>Eukaryota</taxon>
        <taxon>Sar</taxon>
        <taxon>Stramenopiles</taxon>
        <taxon>Ochrophyta</taxon>
        <taxon>Bacillariophyta</taxon>
        <taxon>Coscinodiscophyceae</taxon>
        <taxon>Thalassiosirophycidae</taxon>
        <taxon>Thalassiosirales</taxon>
        <taxon>Thalassiosiraceae</taxon>
        <taxon>Thalassiosira</taxon>
    </lineage>
</organism>
<reference evidence="2 3" key="1">
    <citation type="journal article" date="2012" name="Genome Biol.">
        <title>Genome and low-iron response of an oceanic diatom adapted to chronic iron limitation.</title>
        <authorList>
            <person name="Lommer M."/>
            <person name="Specht M."/>
            <person name="Roy A.S."/>
            <person name="Kraemer L."/>
            <person name="Andreson R."/>
            <person name="Gutowska M.A."/>
            <person name="Wolf J."/>
            <person name="Bergner S.V."/>
            <person name="Schilhabel M.B."/>
            <person name="Klostermeier U.C."/>
            <person name="Beiko R.G."/>
            <person name="Rosenstiel P."/>
            <person name="Hippler M."/>
            <person name="Laroche J."/>
        </authorList>
    </citation>
    <scope>NUCLEOTIDE SEQUENCE [LARGE SCALE GENOMIC DNA]</scope>
    <source>
        <strain evidence="2 3">CCMP1005</strain>
    </source>
</reference>
<evidence type="ECO:0000313" key="2">
    <source>
        <dbReference type="EMBL" id="EJK73650.1"/>
    </source>
</evidence>
<feature type="region of interest" description="Disordered" evidence="1">
    <location>
        <begin position="51"/>
        <end position="70"/>
    </location>
</feature>
<dbReference type="AlphaFoldDB" id="K0T7V3"/>
<accession>K0T7V3</accession>
<feature type="region of interest" description="Disordered" evidence="1">
    <location>
        <begin position="230"/>
        <end position="308"/>
    </location>
</feature>
<proteinExistence type="predicted"/>
<dbReference type="EMBL" id="AGNL01004326">
    <property type="protein sequence ID" value="EJK73650.1"/>
    <property type="molecule type" value="Genomic_DNA"/>
</dbReference>